<dbReference type="EMBL" id="LR594052">
    <property type="protein sequence ID" value="VTT41444.1"/>
    <property type="molecule type" value="Genomic_DNA"/>
</dbReference>
<evidence type="ECO:0000313" key="1">
    <source>
        <dbReference type="EMBL" id="VTT41444.1"/>
    </source>
</evidence>
<gene>
    <name evidence="1" type="ORF">NCTC10924_00121</name>
</gene>
<accession>A0A4V0GXL6</accession>
<sequence>MEKIERRKSMSLKNTDIAVKNWEEKDYQLVEVQEWFEYKGNEREHAGWKYVIVLPRLRYEKVAVKVLNPNGEVPFISSEKLAELGSATVTFTNLNVGMYTRTAKNSEFVSLELSAKADGISLAKEPAK</sequence>
<proteinExistence type="predicted"/>
<name>A0A4V0GXL6_STRPO</name>
<dbReference type="Proteomes" id="UP000306241">
    <property type="component" value="Chromosome"/>
</dbReference>
<evidence type="ECO:0000313" key="2">
    <source>
        <dbReference type="Proteomes" id="UP000306241"/>
    </source>
</evidence>
<reference evidence="1 2" key="1">
    <citation type="submission" date="2019-05" db="EMBL/GenBank/DDBJ databases">
        <authorList>
            <consortium name="Pathogen Informatics"/>
        </authorList>
    </citation>
    <scope>NUCLEOTIDE SEQUENCE [LARGE SCALE GENOMIC DNA]</scope>
    <source>
        <strain evidence="1 2">NCTC10924</strain>
    </source>
</reference>
<organism evidence="1 2">
    <name type="scientific">Streptococcus porcinus</name>
    <dbReference type="NCBI Taxonomy" id="1340"/>
    <lineage>
        <taxon>Bacteria</taxon>
        <taxon>Bacillati</taxon>
        <taxon>Bacillota</taxon>
        <taxon>Bacilli</taxon>
        <taxon>Lactobacillales</taxon>
        <taxon>Streptococcaceae</taxon>
        <taxon>Streptococcus</taxon>
    </lineage>
</organism>
<dbReference type="AlphaFoldDB" id="A0A4V0GXL6"/>
<protein>
    <submittedName>
        <fullName evidence="1">Uncharacterized protein</fullName>
    </submittedName>
</protein>